<evidence type="ECO:0000256" key="6">
    <source>
        <dbReference type="ARBA" id="ARBA00022989"/>
    </source>
</evidence>
<evidence type="ECO:0000313" key="11">
    <source>
        <dbReference type="EMBL" id="PWA12580.1"/>
    </source>
</evidence>
<keyword evidence="4" id="KW-1003">Cell membrane</keyword>
<name>A0A2U1K503_9BACI</name>
<feature type="transmembrane region" description="Helical" evidence="9">
    <location>
        <begin position="299"/>
        <end position="320"/>
    </location>
</feature>
<keyword evidence="3" id="KW-0050">Antiport</keyword>
<evidence type="ECO:0000313" key="12">
    <source>
        <dbReference type="Proteomes" id="UP000245998"/>
    </source>
</evidence>
<keyword evidence="5 8" id="KW-0812">Transmembrane</keyword>
<evidence type="ECO:0000256" key="1">
    <source>
        <dbReference type="ARBA" id="ARBA00004651"/>
    </source>
</evidence>
<feature type="transmembrane region" description="Helical" evidence="9">
    <location>
        <begin position="269"/>
        <end position="292"/>
    </location>
</feature>
<dbReference type="NCBIfam" id="NF009306">
    <property type="entry name" value="PRK12663.1"/>
    <property type="match status" value="1"/>
</dbReference>
<feature type="transmembrane region" description="Helical" evidence="9">
    <location>
        <begin position="449"/>
        <end position="474"/>
    </location>
</feature>
<dbReference type="InterPro" id="IPR003918">
    <property type="entry name" value="NADH_UbQ_OxRdtase"/>
</dbReference>
<evidence type="ECO:0000256" key="5">
    <source>
        <dbReference type="ARBA" id="ARBA00022692"/>
    </source>
</evidence>
<feature type="transmembrane region" description="Helical" evidence="9">
    <location>
        <begin position="369"/>
        <end position="391"/>
    </location>
</feature>
<dbReference type="OrthoDB" id="9811718at2"/>
<keyword evidence="3" id="KW-0813">Transport</keyword>
<keyword evidence="6 9" id="KW-1133">Transmembrane helix</keyword>
<feature type="transmembrane region" description="Helical" evidence="9">
    <location>
        <begin position="107"/>
        <end position="124"/>
    </location>
</feature>
<dbReference type="GO" id="GO:0042773">
    <property type="term" value="P:ATP synthesis coupled electron transport"/>
    <property type="evidence" value="ECO:0007669"/>
    <property type="project" value="InterPro"/>
</dbReference>
<feature type="domain" description="NADH:quinone oxidoreductase/Mrp antiporter transmembrane" evidence="10">
    <location>
        <begin position="127"/>
        <end position="417"/>
    </location>
</feature>
<evidence type="ECO:0000256" key="4">
    <source>
        <dbReference type="ARBA" id="ARBA00022475"/>
    </source>
</evidence>
<dbReference type="GO" id="GO:0008137">
    <property type="term" value="F:NADH dehydrogenase (ubiquinone) activity"/>
    <property type="evidence" value="ECO:0007669"/>
    <property type="project" value="InterPro"/>
</dbReference>
<dbReference type="AlphaFoldDB" id="A0A2U1K503"/>
<dbReference type="PANTHER" id="PTHR42703:SF1">
    <property type="entry name" value="NA(+)_H(+) ANTIPORTER SUBUNIT D1"/>
    <property type="match status" value="1"/>
</dbReference>
<evidence type="ECO:0000256" key="8">
    <source>
        <dbReference type="RuleBase" id="RU000320"/>
    </source>
</evidence>
<organism evidence="11 12">
    <name type="scientific">Pueribacillus theae</name>
    <dbReference type="NCBI Taxonomy" id="2171751"/>
    <lineage>
        <taxon>Bacteria</taxon>
        <taxon>Bacillati</taxon>
        <taxon>Bacillota</taxon>
        <taxon>Bacilli</taxon>
        <taxon>Bacillales</taxon>
        <taxon>Bacillaceae</taxon>
        <taxon>Pueribacillus</taxon>
    </lineage>
</organism>
<evidence type="ECO:0000256" key="7">
    <source>
        <dbReference type="ARBA" id="ARBA00023136"/>
    </source>
</evidence>
<dbReference type="InterPro" id="IPR001750">
    <property type="entry name" value="ND/Mrp_TM"/>
</dbReference>
<gene>
    <name evidence="11" type="ORF">DCC39_04980</name>
</gene>
<keyword evidence="7 9" id="KW-0472">Membrane</keyword>
<feature type="transmembrane region" description="Helical" evidence="9">
    <location>
        <begin position="403"/>
        <end position="428"/>
    </location>
</feature>
<dbReference type="GO" id="GO:0015297">
    <property type="term" value="F:antiporter activity"/>
    <property type="evidence" value="ECO:0007669"/>
    <property type="project" value="UniProtKB-KW"/>
</dbReference>
<feature type="transmembrane region" description="Helical" evidence="9">
    <location>
        <begin position="6"/>
        <end position="22"/>
    </location>
</feature>
<feature type="transmembrane region" description="Helical" evidence="9">
    <location>
        <begin position="68"/>
        <end position="95"/>
    </location>
</feature>
<comment type="similarity">
    <text evidence="2">Belongs to the CPA3 antiporters (TC 2.A.63) subunit D family.</text>
</comment>
<feature type="transmembrane region" description="Helical" evidence="9">
    <location>
        <begin position="31"/>
        <end position="48"/>
    </location>
</feature>
<evidence type="ECO:0000256" key="2">
    <source>
        <dbReference type="ARBA" id="ARBA00005346"/>
    </source>
</evidence>
<protein>
    <submittedName>
        <fullName evidence="11">Na+/H+ antiporter subunit D</fullName>
    </submittedName>
</protein>
<evidence type="ECO:0000256" key="3">
    <source>
        <dbReference type="ARBA" id="ARBA00022449"/>
    </source>
</evidence>
<comment type="subcellular location">
    <subcellularLocation>
        <location evidence="1">Cell membrane</location>
        <topology evidence="1">Multi-pass membrane protein</topology>
    </subcellularLocation>
    <subcellularLocation>
        <location evidence="8">Membrane</location>
        <topology evidence="8">Multi-pass membrane protein</topology>
    </subcellularLocation>
</comment>
<dbReference type="NCBIfam" id="NF005818">
    <property type="entry name" value="PRK07691.1"/>
    <property type="match status" value="1"/>
</dbReference>
<dbReference type="Pfam" id="PF00361">
    <property type="entry name" value="Proton_antipo_M"/>
    <property type="match status" value="1"/>
</dbReference>
<feature type="transmembrane region" description="Helical" evidence="9">
    <location>
        <begin position="162"/>
        <end position="184"/>
    </location>
</feature>
<dbReference type="Proteomes" id="UP000245998">
    <property type="component" value="Unassembled WGS sequence"/>
</dbReference>
<dbReference type="RefSeq" id="WP_116553784.1">
    <property type="nucleotide sequence ID" value="NZ_QCZG01000007.1"/>
</dbReference>
<sequence>MNNILILPMAIPILTGIILMFLRPYLRLQRWLSLLSVSVTAGISLYILNLIQREGILRLDFGGWLPPYGILFVADSFSVLLVLTASIVAMVCLFYAFFSIGKAHEKMFFYPFVHLLLAGVNGSFLTGDLFNLFVCFEVMLLASYALISLGGTKIQLKESIKYVVINVLSSSFFLIAVAYLYGAVGTLNLAHLSERIAEAGQNPLLTTISILFLIVFSLKAGLLLYFWLPGSYSAPPTAVAALFGALLTKVGIYAFFRIFTLLFYHEPSITHTLIGMMAGLTLIGGSIGAIAYNDIRYIVSYNVVIAIGFILVGLAVATPASMEGAIYYLIHDMIVKALLFLLAGTMISLTGTAKIDSERMSGLIRNYPLLGWLFFIVILSLTGIPPLSGFIGKVLVGQGAVEAGSYILLGLAFLSSIFVLYSLLRIFINCFWGETILSKEDEVPLRKSWMIPCVILSAATFGIGIGAEALSPYIHDAANILMNPDLYIDAVLNE</sequence>
<feature type="transmembrane region" description="Helical" evidence="9">
    <location>
        <begin position="326"/>
        <end position="349"/>
    </location>
</feature>
<dbReference type="InterPro" id="IPR050586">
    <property type="entry name" value="CPA3_Na-H_Antiporter_D"/>
</dbReference>
<proteinExistence type="inferred from homology"/>
<comment type="caution">
    <text evidence="11">The sequence shown here is derived from an EMBL/GenBank/DDBJ whole genome shotgun (WGS) entry which is preliminary data.</text>
</comment>
<feature type="transmembrane region" description="Helical" evidence="9">
    <location>
        <begin position="240"/>
        <end position="263"/>
    </location>
</feature>
<reference evidence="11 12" key="1">
    <citation type="submission" date="2018-04" db="EMBL/GenBank/DDBJ databases">
        <title>Camelliibacillus theae gen. nov., sp. nov., isolated from Pu'er tea.</title>
        <authorList>
            <person name="Niu L."/>
        </authorList>
    </citation>
    <scope>NUCLEOTIDE SEQUENCE [LARGE SCALE GENOMIC DNA]</scope>
    <source>
        <strain evidence="11 12">T8</strain>
    </source>
</reference>
<keyword evidence="12" id="KW-1185">Reference proteome</keyword>
<accession>A0A2U1K503</accession>
<evidence type="ECO:0000256" key="9">
    <source>
        <dbReference type="SAM" id="Phobius"/>
    </source>
</evidence>
<evidence type="ECO:0000259" key="10">
    <source>
        <dbReference type="Pfam" id="PF00361"/>
    </source>
</evidence>
<dbReference type="PANTHER" id="PTHR42703">
    <property type="entry name" value="NADH DEHYDROGENASE"/>
    <property type="match status" value="1"/>
</dbReference>
<dbReference type="PRINTS" id="PR01437">
    <property type="entry name" value="NUOXDRDTASE4"/>
</dbReference>
<feature type="transmembrane region" description="Helical" evidence="9">
    <location>
        <begin position="204"/>
        <end position="228"/>
    </location>
</feature>
<feature type="transmembrane region" description="Helical" evidence="9">
    <location>
        <begin position="130"/>
        <end position="150"/>
    </location>
</feature>
<dbReference type="GO" id="GO:0005886">
    <property type="term" value="C:plasma membrane"/>
    <property type="evidence" value="ECO:0007669"/>
    <property type="project" value="UniProtKB-SubCell"/>
</dbReference>
<dbReference type="EMBL" id="QCZG01000007">
    <property type="protein sequence ID" value="PWA12580.1"/>
    <property type="molecule type" value="Genomic_DNA"/>
</dbReference>